<reference evidence="1" key="1">
    <citation type="journal article" date="2014" name="Front. Microbiol.">
        <title>High frequency of phylogenetically diverse reductive dehalogenase-homologous genes in deep subseafloor sedimentary metagenomes.</title>
        <authorList>
            <person name="Kawai M."/>
            <person name="Futagami T."/>
            <person name="Toyoda A."/>
            <person name="Takaki Y."/>
            <person name="Nishi S."/>
            <person name="Hori S."/>
            <person name="Arai W."/>
            <person name="Tsubouchi T."/>
            <person name="Morono Y."/>
            <person name="Uchiyama I."/>
            <person name="Ito T."/>
            <person name="Fujiyama A."/>
            <person name="Inagaki F."/>
            <person name="Takami H."/>
        </authorList>
    </citation>
    <scope>NUCLEOTIDE SEQUENCE</scope>
    <source>
        <strain evidence="1">Expedition CK06-06</strain>
    </source>
</reference>
<sequence length="277" mass="30158">AGTAESDIAISSEKNVYRIVTDATRIENLKVGYPGKEPFEQRQVSVSFDARVNPADKTIIVSRFQLISPQIEIKKGEFSRVSEDGKTKLAGRADCEYDWAAVSAVASAFLPQGLKIEGKRKDTITFASEYPVGNTEQLLANLDAGGKLGFERAEYMGLNFGPTEVDVQVQNGLLRIAPFSAAVNNGQLSFAGQADFKQRPALLKTPGPIQIIKDIQINDRTTRKLLMYLNPVFANAVNVSGIANFHCERLAIPLATGTKNDIEVVGTVSIEQLRLQG</sequence>
<name>X1IFD9_9ZZZZ</name>
<organism evidence="1">
    <name type="scientific">marine sediment metagenome</name>
    <dbReference type="NCBI Taxonomy" id="412755"/>
    <lineage>
        <taxon>unclassified sequences</taxon>
        <taxon>metagenomes</taxon>
        <taxon>ecological metagenomes</taxon>
    </lineage>
</organism>
<evidence type="ECO:0000313" key="1">
    <source>
        <dbReference type="EMBL" id="GAH56288.1"/>
    </source>
</evidence>
<comment type="caution">
    <text evidence="1">The sequence shown here is derived from an EMBL/GenBank/DDBJ whole genome shotgun (WGS) entry which is preliminary data.</text>
</comment>
<proteinExistence type="predicted"/>
<evidence type="ECO:0008006" key="2">
    <source>
        <dbReference type="Google" id="ProtNLM"/>
    </source>
</evidence>
<protein>
    <recommendedName>
        <fullName evidence="2">AsmA-like C-terminal domain-containing protein</fullName>
    </recommendedName>
</protein>
<dbReference type="AlphaFoldDB" id="X1IFD9"/>
<feature type="non-terminal residue" evidence="1">
    <location>
        <position position="1"/>
    </location>
</feature>
<accession>X1IFD9</accession>
<feature type="non-terminal residue" evidence="1">
    <location>
        <position position="277"/>
    </location>
</feature>
<dbReference type="EMBL" id="BARU01023708">
    <property type="protein sequence ID" value="GAH56288.1"/>
    <property type="molecule type" value="Genomic_DNA"/>
</dbReference>
<gene>
    <name evidence="1" type="ORF">S03H2_38450</name>
</gene>